<evidence type="ECO:0000256" key="13">
    <source>
        <dbReference type="RuleBase" id="RU000589"/>
    </source>
</evidence>
<dbReference type="PROSITE" id="PS00503">
    <property type="entry name" value="PECTINESTERASE_2"/>
    <property type="match status" value="1"/>
</dbReference>
<comment type="similarity">
    <text evidence="3">In the N-terminal section; belongs to the PMEI family.</text>
</comment>
<evidence type="ECO:0000256" key="11">
    <source>
        <dbReference type="ARBA" id="ARBA00047928"/>
    </source>
</evidence>
<comment type="pathway">
    <text evidence="2 13">Glycan metabolism; pectin degradation; 2-dehydro-3-deoxy-D-gluconate from pectin: step 1/5.</text>
</comment>
<dbReference type="InterPro" id="IPR018040">
    <property type="entry name" value="Pectinesterase_Tyr_AS"/>
</dbReference>
<dbReference type="InterPro" id="IPR000070">
    <property type="entry name" value="Pectinesterase_cat"/>
</dbReference>
<organism evidence="16 17">
    <name type="scientific">Cinchona calisaya</name>
    <dbReference type="NCBI Taxonomy" id="153742"/>
    <lineage>
        <taxon>Eukaryota</taxon>
        <taxon>Viridiplantae</taxon>
        <taxon>Streptophyta</taxon>
        <taxon>Embryophyta</taxon>
        <taxon>Tracheophyta</taxon>
        <taxon>Spermatophyta</taxon>
        <taxon>Magnoliopsida</taxon>
        <taxon>eudicotyledons</taxon>
        <taxon>Gunneridae</taxon>
        <taxon>Pentapetalae</taxon>
        <taxon>asterids</taxon>
        <taxon>lamiids</taxon>
        <taxon>Gentianales</taxon>
        <taxon>Rubiaceae</taxon>
        <taxon>Cinchonoideae</taxon>
        <taxon>Cinchoneae</taxon>
        <taxon>Cinchona</taxon>
    </lineage>
</organism>
<dbReference type="AlphaFoldDB" id="A0ABD3AW39"/>
<dbReference type="Pfam" id="PF01095">
    <property type="entry name" value="Pectinesterase"/>
    <property type="match status" value="1"/>
</dbReference>
<evidence type="ECO:0000259" key="15">
    <source>
        <dbReference type="Pfam" id="PF04043"/>
    </source>
</evidence>
<dbReference type="FunFam" id="2.160.20.10:FF:000001">
    <property type="entry name" value="Pectinesterase"/>
    <property type="match status" value="1"/>
</dbReference>
<dbReference type="SUPFAM" id="SSF51126">
    <property type="entry name" value="Pectin lyase-like"/>
    <property type="match status" value="1"/>
</dbReference>
<feature type="active site" evidence="12">
    <location>
        <position position="261"/>
    </location>
</feature>
<proteinExistence type="inferred from homology"/>
<evidence type="ECO:0000256" key="1">
    <source>
        <dbReference type="ARBA" id="ARBA00004191"/>
    </source>
</evidence>
<evidence type="ECO:0000256" key="6">
    <source>
        <dbReference type="ARBA" id="ARBA00022512"/>
    </source>
</evidence>
<sequence length="425" mass="47943">MSKIGAGTRYGPGTGKLGSDSRTWLSAVLDYQDTCLEGFDGSKDGAKSLVEPTLNEITSSVNNILSMVRHQTPYSNPKGGRARRIIREEFPSWIKYKDKRKLIQAMKRDSADVVVAVDGTGNFTSINDAIDFAPKRSSEWFVIYIKRGVYKEYVEIGRSKWNIVLMGDGMDATVITGNRNYFDGWRTFMCATFRVKGPRFIARDITFENTAGPHKYQAVAFLSNSDLSALYRCAFRGYQDTLYAHTMRQFYKDCTITGTVDFIFGRSSAVFQNCQILARKGLPKQKNTITANGRRNPYDKTGFSIQFSNISVEAELLASRENIQTYLGRPWKLYSTTVIMQSYISSAIHPKGWLEWKGNYALDTLYYGEYMNFGPGACLDNRVNWPGFHEIKDSAVANNFTVAQLILGNSWLPSTGIKYIDGLHE</sequence>
<dbReference type="GO" id="GO:0045490">
    <property type="term" value="P:pectin catabolic process"/>
    <property type="evidence" value="ECO:0007669"/>
    <property type="project" value="UniProtKB-UniRule"/>
</dbReference>
<evidence type="ECO:0000256" key="10">
    <source>
        <dbReference type="ARBA" id="ARBA00023316"/>
    </source>
</evidence>
<evidence type="ECO:0000256" key="7">
    <source>
        <dbReference type="ARBA" id="ARBA00022525"/>
    </source>
</evidence>
<keyword evidence="6 13" id="KW-0134">Cell wall</keyword>
<name>A0ABD3AW39_9GENT</name>
<protein>
    <recommendedName>
        <fullName evidence="5 13">Pectinesterase</fullName>
        <ecNumber evidence="5 13">3.1.1.11</ecNumber>
    </recommendedName>
</protein>
<comment type="caution">
    <text evidence="16">The sequence shown here is derived from an EMBL/GenBank/DDBJ whole genome shotgun (WGS) entry which is preliminary data.</text>
</comment>
<dbReference type="PROSITE" id="PS00800">
    <property type="entry name" value="PECTINESTERASE_1"/>
    <property type="match status" value="1"/>
</dbReference>
<comment type="subcellular location">
    <subcellularLocation>
        <location evidence="1 13">Secreted</location>
        <location evidence="1 13">Cell wall</location>
    </subcellularLocation>
</comment>
<dbReference type="EC" id="3.1.1.11" evidence="5 13"/>
<dbReference type="Gene3D" id="2.160.20.10">
    <property type="entry name" value="Single-stranded right-handed beta-helix, Pectin lyase-like"/>
    <property type="match status" value="1"/>
</dbReference>
<dbReference type="InterPro" id="IPR035513">
    <property type="entry name" value="Invertase/methylesterase_inhib"/>
</dbReference>
<dbReference type="Gene3D" id="1.20.140.40">
    <property type="entry name" value="Invertase/pectin methylesterase inhibitor family protein"/>
    <property type="match status" value="1"/>
</dbReference>
<dbReference type="PANTHER" id="PTHR31707">
    <property type="entry name" value="PECTINESTERASE"/>
    <property type="match status" value="1"/>
</dbReference>
<evidence type="ECO:0000256" key="5">
    <source>
        <dbReference type="ARBA" id="ARBA00013229"/>
    </source>
</evidence>
<dbReference type="GO" id="GO:0042545">
    <property type="term" value="P:cell wall modification"/>
    <property type="evidence" value="ECO:0007669"/>
    <property type="project" value="UniProtKB-UniRule"/>
</dbReference>
<evidence type="ECO:0000259" key="14">
    <source>
        <dbReference type="Pfam" id="PF01095"/>
    </source>
</evidence>
<keyword evidence="10 13" id="KW-0961">Cell wall biogenesis/degradation</keyword>
<keyword evidence="9 13" id="KW-0063">Aspartyl esterase</keyword>
<evidence type="ECO:0000313" key="17">
    <source>
        <dbReference type="Proteomes" id="UP001630127"/>
    </source>
</evidence>
<keyword evidence="7 13" id="KW-0964">Secreted</keyword>
<evidence type="ECO:0000256" key="12">
    <source>
        <dbReference type="PROSITE-ProRule" id="PRU10040"/>
    </source>
</evidence>
<evidence type="ECO:0000256" key="8">
    <source>
        <dbReference type="ARBA" id="ARBA00022801"/>
    </source>
</evidence>
<comment type="function">
    <text evidence="13">Acts in the modification of cell walls via demethylesterification of cell wall pectin.</text>
</comment>
<dbReference type="InterPro" id="IPR033131">
    <property type="entry name" value="Pectinesterase_Asp_AS"/>
</dbReference>
<evidence type="ECO:0000256" key="3">
    <source>
        <dbReference type="ARBA" id="ARBA00006027"/>
    </source>
</evidence>
<keyword evidence="17" id="KW-1185">Reference proteome</keyword>
<comment type="catalytic activity">
    <reaction evidence="11 13">
        <text>[(1-&gt;4)-alpha-D-galacturonosyl methyl ester](n) + n H2O = [(1-&gt;4)-alpha-D-galacturonosyl](n) + n methanol + n H(+)</text>
        <dbReference type="Rhea" id="RHEA:22380"/>
        <dbReference type="Rhea" id="RHEA-COMP:14570"/>
        <dbReference type="Rhea" id="RHEA-COMP:14573"/>
        <dbReference type="ChEBI" id="CHEBI:15377"/>
        <dbReference type="ChEBI" id="CHEBI:15378"/>
        <dbReference type="ChEBI" id="CHEBI:17790"/>
        <dbReference type="ChEBI" id="CHEBI:140522"/>
        <dbReference type="ChEBI" id="CHEBI:140523"/>
        <dbReference type="EC" id="3.1.1.11"/>
    </reaction>
</comment>
<dbReference type="SUPFAM" id="SSF101148">
    <property type="entry name" value="Plant invertase/pectin methylesterase inhibitor"/>
    <property type="match status" value="1"/>
</dbReference>
<dbReference type="InterPro" id="IPR012334">
    <property type="entry name" value="Pectin_lyas_fold"/>
</dbReference>
<feature type="domain" description="Pectinesterase catalytic" evidence="14">
    <location>
        <begin position="112"/>
        <end position="409"/>
    </location>
</feature>
<feature type="domain" description="Pectinesterase inhibitor" evidence="15">
    <location>
        <begin position="19"/>
        <end position="67"/>
    </location>
</feature>
<gene>
    <name evidence="16" type="ORF">ACH5RR_003926</name>
</gene>
<dbReference type="EMBL" id="JBJUIK010000002">
    <property type="protein sequence ID" value="KAL3535465.1"/>
    <property type="molecule type" value="Genomic_DNA"/>
</dbReference>
<dbReference type="InterPro" id="IPR011050">
    <property type="entry name" value="Pectin_lyase_fold/virulence"/>
</dbReference>
<evidence type="ECO:0000256" key="4">
    <source>
        <dbReference type="ARBA" id="ARBA00007786"/>
    </source>
</evidence>
<dbReference type="GO" id="GO:0030599">
    <property type="term" value="F:pectinesterase activity"/>
    <property type="evidence" value="ECO:0007669"/>
    <property type="project" value="UniProtKB-UniRule"/>
</dbReference>
<dbReference type="Pfam" id="PF04043">
    <property type="entry name" value="PMEI"/>
    <property type="match status" value="1"/>
</dbReference>
<keyword evidence="8 13" id="KW-0378">Hydrolase</keyword>
<comment type="similarity">
    <text evidence="4">In the C-terminal section; belongs to the pectinesterase family.</text>
</comment>
<dbReference type="Proteomes" id="UP001630127">
    <property type="component" value="Unassembled WGS sequence"/>
</dbReference>
<accession>A0ABD3AW39</accession>
<evidence type="ECO:0000256" key="9">
    <source>
        <dbReference type="ARBA" id="ARBA00023085"/>
    </source>
</evidence>
<dbReference type="InterPro" id="IPR006501">
    <property type="entry name" value="Pectinesterase_inhib_dom"/>
</dbReference>
<evidence type="ECO:0000256" key="2">
    <source>
        <dbReference type="ARBA" id="ARBA00005184"/>
    </source>
</evidence>
<reference evidence="16 17" key="1">
    <citation type="submission" date="2024-11" db="EMBL/GenBank/DDBJ databases">
        <title>A near-complete genome assembly of Cinchona calisaya.</title>
        <authorList>
            <person name="Lian D.C."/>
            <person name="Zhao X.W."/>
            <person name="Wei L."/>
        </authorList>
    </citation>
    <scope>NUCLEOTIDE SEQUENCE [LARGE SCALE GENOMIC DNA]</scope>
    <source>
        <tissue evidence="16">Nenye</tissue>
    </source>
</reference>
<evidence type="ECO:0000313" key="16">
    <source>
        <dbReference type="EMBL" id="KAL3535465.1"/>
    </source>
</evidence>